<keyword evidence="1" id="KW-1133">Transmembrane helix</keyword>
<dbReference type="RefSeq" id="WP_307422123.1">
    <property type="nucleotide sequence ID" value="NZ_JAUSVK010000001.1"/>
</dbReference>
<dbReference type="EMBL" id="JAUSVK010000001">
    <property type="protein sequence ID" value="MDQ0390744.1"/>
    <property type="molecule type" value="Genomic_DNA"/>
</dbReference>
<gene>
    <name evidence="3" type="ORF">J3R73_000536</name>
</gene>
<comment type="caution">
    <text evidence="3">The sequence shown here is derived from an EMBL/GenBank/DDBJ whole genome shotgun (WGS) entry which is preliminary data.</text>
</comment>
<evidence type="ECO:0000313" key="3">
    <source>
        <dbReference type="EMBL" id="MDQ0390744.1"/>
    </source>
</evidence>
<dbReference type="Pfam" id="PF10908">
    <property type="entry name" value="Tlde1_dom"/>
    <property type="match status" value="1"/>
</dbReference>
<protein>
    <recommendedName>
        <fullName evidence="2">Tlde1 domain-containing protein</fullName>
    </recommendedName>
</protein>
<keyword evidence="1" id="KW-0812">Transmembrane</keyword>
<keyword evidence="4" id="KW-1185">Reference proteome</keyword>
<reference evidence="3 4" key="1">
    <citation type="submission" date="2023-07" db="EMBL/GenBank/DDBJ databases">
        <title>Genomic Encyclopedia of Type Strains, Phase IV (KMG-IV): sequencing the most valuable type-strain genomes for metagenomic binning, comparative biology and taxonomic classification.</title>
        <authorList>
            <person name="Goeker M."/>
        </authorList>
    </citation>
    <scope>NUCLEOTIDE SEQUENCE [LARGE SCALE GENOMIC DNA]</scope>
    <source>
        <strain evidence="3 4">DSM 5896</strain>
    </source>
</reference>
<organism evidence="3 4">
    <name type="scientific">Labrys monachus</name>
    <dbReference type="NCBI Taxonomy" id="217067"/>
    <lineage>
        <taxon>Bacteria</taxon>
        <taxon>Pseudomonadati</taxon>
        <taxon>Pseudomonadota</taxon>
        <taxon>Alphaproteobacteria</taxon>
        <taxon>Hyphomicrobiales</taxon>
        <taxon>Xanthobacteraceae</taxon>
        <taxon>Labrys</taxon>
    </lineage>
</organism>
<dbReference type="InterPro" id="IPR021225">
    <property type="entry name" value="Tlde1_dom"/>
</dbReference>
<feature type="transmembrane region" description="Helical" evidence="1">
    <location>
        <begin position="26"/>
        <end position="50"/>
    </location>
</feature>
<dbReference type="Proteomes" id="UP001237448">
    <property type="component" value="Unassembled WGS sequence"/>
</dbReference>
<evidence type="ECO:0000313" key="4">
    <source>
        <dbReference type="Proteomes" id="UP001237448"/>
    </source>
</evidence>
<proteinExistence type="predicted"/>
<feature type="domain" description="Tlde1" evidence="2">
    <location>
        <begin position="300"/>
        <end position="403"/>
    </location>
</feature>
<evidence type="ECO:0000259" key="2">
    <source>
        <dbReference type="Pfam" id="PF10908"/>
    </source>
</evidence>
<sequence length="407" mass="42073">MTYTTTLSSNTASFDSRTLRRGKSRLVVFAAVLLGSGTVASGLVVAATAIGSLAASSLGSVPDIRTQDLSAQKALALAARRRMQESVAELGREIAAEKPPAPQNLAASDARSAPTPALAAASVVAANDEPTPAILAPVEIHAQVATLPDPAPAAATAPAATAAAIVPAAAPAPALPIPLPPRREVVASADSLPLPPVHAAVLTDTGSRHGSTRSFSRGGDERAKAEAAMASIGAPPRDDRGLIPRLFDALKPPTESVLAYAQPDDAPAPPAKPNWAPSLGNRTAYYDIAAHTVYLPNGERLEAHSGLGSSFDNPRLVTQKNRGATPPNVYELSLRRQLFHGVQALRLTPVGNGSMYGRDGILAHSYMLGPQGASNGCVSFKHYPRFLQAYLNGEVSHLVVVPHMTGG</sequence>
<evidence type="ECO:0000256" key="1">
    <source>
        <dbReference type="SAM" id="Phobius"/>
    </source>
</evidence>
<accession>A0ABU0F800</accession>
<keyword evidence="1" id="KW-0472">Membrane</keyword>
<name>A0ABU0F800_9HYPH</name>